<dbReference type="InterPro" id="IPR059154">
    <property type="entry name" value="Glce_b_sandwich"/>
</dbReference>
<dbReference type="RefSeq" id="XP_065648585.1">
    <property type="nucleotide sequence ID" value="XM_065792513.1"/>
</dbReference>
<dbReference type="SUPFAM" id="SSF81853">
    <property type="entry name" value="Family 10 polysaccharide lyase"/>
    <property type="match status" value="1"/>
</dbReference>
<evidence type="ECO:0000256" key="5">
    <source>
        <dbReference type="ARBA" id="ARBA00005584"/>
    </source>
</evidence>
<evidence type="ECO:0000313" key="17">
    <source>
        <dbReference type="RefSeq" id="XP_065648585.1"/>
    </source>
</evidence>
<evidence type="ECO:0000256" key="2">
    <source>
        <dbReference type="ARBA" id="ARBA00004606"/>
    </source>
</evidence>
<keyword evidence="9 13" id="KW-1133">Transmembrane helix</keyword>
<evidence type="ECO:0000259" key="15">
    <source>
        <dbReference type="Pfam" id="PF21174"/>
    </source>
</evidence>
<feature type="domain" description="D-glucuronyl C5-epimerase beta-sandwich" evidence="15">
    <location>
        <begin position="230"/>
        <end position="318"/>
    </location>
</feature>
<evidence type="ECO:0000256" key="9">
    <source>
        <dbReference type="ARBA" id="ARBA00022989"/>
    </source>
</evidence>
<dbReference type="EC" id="5.1.3.17" evidence="6"/>
<keyword evidence="10 13" id="KW-0472">Membrane</keyword>
<dbReference type="Gene3D" id="1.50.10.20">
    <property type="match status" value="1"/>
</dbReference>
<dbReference type="Pfam" id="PF21174">
    <property type="entry name" value="Glce_b_sandwich"/>
    <property type="match status" value="1"/>
</dbReference>
<evidence type="ECO:0000313" key="16">
    <source>
        <dbReference type="Proteomes" id="UP001652625"/>
    </source>
</evidence>
<dbReference type="GeneID" id="100207938"/>
<keyword evidence="16" id="KW-1185">Reference proteome</keyword>
<evidence type="ECO:0000256" key="6">
    <source>
        <dbReference type="ARBA" id="ARBA00012087"/>
    </source>
</evidence>
<name>A0ABM4BHV0_HYDVU</name>
<comment type="similarity">
    <text evidence="5">Belongs to the D-glucuronyl C5-epimerase family.</text>
</comment>
<comment type="subcellular location">
    <subcellularLocation>
        <location evidence="12">Endomembrane system</location>
        <topology evidence="12">Single-pass membrane protein</topology>
    </subcellularLocation>
    <subcellularLocation>
        <location evidence="2">Membrane</location>
        <topology evidence="2">Single-pass type II membrane protein</topology>
    </subcellularLocation>
</comment>
<feature type="transmembrane region" description="Helical" evidence="13">
    <location>
        <begin position="16"/>
        <end position="39"/>
    </location>
</feature>
<evidence type="ECO:0000256" key="8">
    <source>
        <dbReference type="ARBA" id="ARBA00022968"/>
    </source>
</evidence>
<dbReference type="InterPro" id="IPR010598">
    <property type="entry name" value="C5-epim_C"/>
</dbReference>
<evidence type="ECO:0000256" key="12">
    <source>
        <dbReference type="ARBA" id="ARBA00037847"/>
    </source>
</evidence>
<organism evidence="16 17">
    <name type="scientific">Hydra vulgaris</name>
    <name type="common">Hydra</name>
    <name type="synonym">Hydra attenuata</name>
    <dbReference type="NCBI Taxonomy" id="6087"/>
    <lineage>
        <taxon>Eukaryota</taxon>
        <taxon>Metazoa</taxon>
        <taxon>Cnidaria</taxon>
        <taxon>Hydrozoa</taxon>
        <taxon>Hydroidolina</taxon>
        <taxon>Anthoathecata</taxon>
        <taxon>Aplanulata</taxon>
        <taxon>Hydridae</taxon>
        <taxon>Hydra</taxon>
    </lineage>
</organism>
<comment type="pathway">
    <text evidence="4">Glycan metabolism; heparan sulfate biosynthesis.</text>
</comment>
<keyword evidence="7 13" id="KW-0812">Transmembrane</keyword>
<evidence type="ECO:0000256" key="13">
    <source>
        <dbReference type="SAM" id="Phobius"/>
    </source>
</evidence>
<proteinExistence type="inferred from homology"/>
<keyword evidence="8" id="KW-0735">Signal-anchor</keyword>
<evidence type="ECO:0000259" key="14">
    <source>
        <dbReference type="Pfam" id="PF06662"/>
    </source>
</evidence>
<keyword evidence="11" id="KW-0413">Isomerase</keyword>
<accession>A0ABM4BHV0</accession>
<evidence type="ECO:0000256" key="1">
    <source>
        <dbReference type="ARBA" id="ARBA00000434"/>
    </source>
</evidence>
<dbReference type="InterPro" id="IPR039721">
    <property type="entry name" value="C5-epimerase"/>
</dbReference>
<dbReference type="Pfam" id="PF06662">
    <property type="entry name" value="C5-epim_C"/>
    <property type="match status" value="1"/>
</dbReference>
<dbReference type="Proteomes" id="UP001652625">
    <property type="component" value="Chromosome 03"/>
</dbReference>
<protein>
    <recommendedName>
        <fullName evidence="6">heparosan-N-sulfate-glucuronate 5-epimerase</fullName>
        <ecNumber evidence="6">5.1.3.17</ecNumber>
    </recommendedName>
</protein>
<dbReference type="PANTHER" id="PTHR13174:SF3">
    <property type="entry name" value="D-GLUCURONYL C5-EPIMERASE"/>
    <property type="match status" value="1"/>
</dbReference>
<evidence type="ECO:0000256" key="4">
    <source>
        <dbReference type="ARBA" id="ARBA00005093"/>
    </source>
</evidence>
<reference evidence="17" key="1">
    <citation type="submission" date="2025-08" db="UniProtKB">
        <authorList>
            <consortium name="RefSeq"/>
        </authorList>
    </citation>
    <scope>IDENTIFICATION</scope>
</reference>
<evidence type="ECO:0000256" key="10">
    <source>
        <dbReference type="ARBA" id="ARBA00023136"/>
    </source>
</evidence>
<comment type="pathway">
    <text evidence="3">Glycan metabolism; heparin biosynthesis.</text>
</comment>
<feature type="domain" description="D-glucuronyl C5-epimerase C-terminal" evidence="14">
    <location>
        <begin position="351"/>
        <end position="541"/>
    </location>
</feature>
<evidence type="ECO:0000256" key="7">
    <source>
        <dbReference type="ARBA" id="ARBA00022692"/>
    </source>
</evidence>
<evidence type="ECO:0000256" key="11">
    <source>
        <dbReference type="ARBA" id="ARBA00023235"/>
    </source>
</evidence>
<sequence>MLKKIIRLLFNWKGTLYFICTFVYFWYVGMSSISPLFFYQDQDSSNSERFLADSNGNEKIALPSFSTVHVNVNFIQKFNGLSINNELYVPFEFLKHYYEIYGIFEKVEPGDPLQFTWLNSDPNVLNPNQLTFLPYSFQRTYLNFHESDVANRGRVKCICGKYEVPISTQWDKKGYYYPTQIAQYGLSHLSKHYIENQIKMDRKEYTVLLKIGTVGHQRYQLYDQGLEMFIVKLKFIKLFSSFELKIVATDSNEYLMQYILDDVMIEKRNLNQIVHGLGKNVFRSEITRDLNVDLVKGLSSGKHSGDTFSIKIQKILSLDIDNVQYVKSVKFVYEDHIAKFMAAADWLLYYQDDQGGWKTNVSRIVIPEIRTDAGWYNAMGQGQAISLLCRVYFYTKDTKYLNSALKATHLFRIPSAKNGILAMLFDKYPWYEEYPTVPPLYVLNGFIYSLFGLYDLFNIASSKDAAEAQYLFYQGMNSLETVLPLFDNGHGSFYDLRHISIPGSMPNRARWQYHRVHIEQLHAIVELTKNSVVNRTLQRWIGYGWGILAKHN</sequence>
<evidence type="ECO:0000256" key="3">
    <source>
        <dbReference type="ARBA" id="ARBA00004841"/>
    </source>
</evidence>
<dbReference type="PANTHER" id="PTHR13174">
    <property type="entry name" value="D-GLUCURONYL C5-EPIMERASE"/>
    <property type="match status" value="1"/>
</dbReference>
<gene>
    <name evidence="17" type="primary">LOC100207938</name>
</gene>
<comment type="catalytic activity">
    <reaction evidence="1">
        <text>[heparosan-N-sulfate](n) = [heparan-N-sulfate](n)</text>
        <dbReference type="Rhea" id="RHEA:20197"/>
        <dbReference type="Rhea" id="RHEA-COMP:9556"/>
        <dbReference type="Rhea" id="RHEA-COMP:9557"/>
        <dbReference type="ChEBI" id="CHEBI:58041"/>
        <dbReference type="ChEBI" id="CHEBI:58287"/>
        <dbReference type="EC" id="5.1.3.17"/>
    </reaction>
</comment>